<dbReference type="AlphaFoldDB" id="A0A3N6S2E4"/>
<dbReference type="InterPro" id="IPR054030">
    <property type="entry name" value="Gp5_Vgr_C"/>
</dbReference>
<feature type="non-terminal residue" evidence="2">
    <location>
        <position position="1"/>
    </location>
</feature>
<dbReference type="RefSeq" id="WP_407644252.1">
    <property type="nucleotide sequence ID" value="NZ_RHHM01000002.1"/>
</dbReference>
<comment type="caution">
    <text evidence="2">The sequence shown here is derived from an EMBL/GenBank/DDBJ whole genome shotgun (WGS) entry which is preliminary data.</text>
</comment>
<protein>
    <submittedName>
        <fullName evidence="2">Type VI secretion system tip protein VgrG</fullName>
    </submittedName>
</protein>
<reference evidence="2 3" key="1">
    <citation type="submission" date="2018-10" db="EMBL/GenBank/DDBJ databases">
        <title>Draft genome sequence for the type isolate of Erwinia psidii, agent causal of bacterial blight in guava (Psidium guajava) and wilt and die-back of Eucalyptus spp.</title>
        <authorList>
            <person name="Hermenegildo P.S."/>
            <person name="Santos S.A."/>
            <person name="Guimaraes L.M.S."/>
            <person name="Vidigal P.M.P."/>
            <person name="Pereira I.C."/>
            <person name="Badel J.L."/>
            <person name="Alfenas-Zerbini P."/>
            <person name="Ferreira M.A.S.V."/>
            <person name="Alfenas A.C."/>
        </authorList>
    </citation>
    <scope>NUCLEOTIDE SEQUENCE [LARGE SCALE GENOMIC DNA]</scope>
    <source>
        <strain evidence="2 3">IBSBF 435</strain>
    </source>
</reference>
<dbReference type="Pfam" id="PF22178">
    <property type="entry name" value="Gp5_trimer_C"/>
    <property type="match status" value="1"/>
</dbReference>
<sequence>SRTKDGTSETANALRFEDKAGEEQLWIQAQKNMDTNVKNDETHSVGGNQTVAIMKSYNSTVSGSYDQKTQWSRNELVGGDYIMKTQGAIVQASAHGISLVAGESVLTLLNNGTVSLQCKNFEVNATGRGQINTGGTLDLNISTPGKSEPAQPTPEQIASAVSDAFKNGGNSA</sequence>
<dbReference type="SUPFAM" id="SSF69349">
    <property type="entry name" value="Phage fibre proteins"/>
    <property type="match status" value="1"/>
</dbReference>
<dbReference type="Proteomes" id="UP000279457">
    <property type="component" value="Unassembled WGS sequence"/>
</dbReference>
<feature type="domain" description="Gp5/Type VI secretion system Vgr C-terminal trimerisation" evidence="1">
    <location>
        <begin position="2"/>
        <end position="86"/>
    </location>
</feature>
<evidence type="ECO:0000259" key="1">
    <source>
        <dbReference type="Pfam" id="PF22178"/>
    </source>
</evidence>
<name>A0A3N6S2E4_9GAMM</name>
<evidence type="ECO:0000313" key="3">
    <source>
        <dbReference type="Proteomes" id="UP000279457"/>
    </source>
</evidence>
<evidence type="ECO:0000313" key="2">
    <source>
        <dbReference type="EMBL" id="RQM39744.1"/>
    </source>
</evidence>
<keyword evidence="3" id="KW-1185">Reference proteome</keyword>
<gene>
    <name evidence="2" type="ORF">EB241_04650</name>
</gene>
<dbReference type="EMBL" id="RHHM01000002">
    <property type="protein sequence ID" value="RQM39744.1"/>
    <property type="molecule type" value="Genomic_DNA"/>
</dbReference>
<accession>A0A3N6S2E4</accession>
<organism evidence="2 3">
    <name type="scientific">Erwinia psidii</name>
    <dbReference type="NCBI Taxonomy" id="69224"/>
    <lineage>
        <taxon>Bacteria</taxon>
        <taxon>Pseudomonadati</taxon>
        <taxon>Pseudomonadota</taxon>
        <taxon>Gammaproteobacteria</taxon>
        <taxon>Enterobacterales</taxon>
        <taxon>Erwiniaceae</taxon>
        <taxon>Erwinia</taxon>
    </lineage>
</organism>
<proteinExistence type="predicted"/>